<proteinExistence type="predicted"/>
<organism evidence="1 2">
    <name type="scientific">Acaulospora morrowiae</name>
    <dbReference type="NCBI Taxonomy" id="94023"/>
    <lineage>
        <taxon>Eukaryota</taxon>
        <taxon>Fungi</taxon>
        <taxon>Fungi incertae sedis</taxon>
        <taxon>Mucoromycota</taxon>
        <taxon>Glomeromycotina</taxon>
        <taxon>Glomeromycetes</taxon>
        <taxon>Diversisporales</taxon>
        <taxon>Acaulosporaceae</taxon>
        <taxon>Acaulospora</taxon>
    </lineage>
</organism>
<evidence type="ECO:0000313" key="1">
    <source>
        <dbReference type="EMBL" id="CAG8737523.1"/>
    </source>
</evidence>
<dbReference type="Proteomes" id="UP000789342">
    <property type="component" value="Unassembled WGS sequence"/>
</dbReference>
<reference evidence="1" key="1">
    <citation type="submission" date="2021-06" db="EMBL/GenBank/DDBJ databases">
        <authorList>
            <person name="Kallberg Y."/>
            <person name="Tangrot J."/>
            <person name="Rosling A."/>
        </authorList>
    </citation>
    <scope>NUCLEOTIDE SEQUENCE</scope>
    <source>
        <strain evidence="1">CL551</strain>
    </source>
</reference>
<feature type="non-terminal residue" evidence="1">
    <location>
        <position position="40"/>
    </location>
</feature>
<sequence>RNFLNKSSYRLSQVSSRPLFNKLANDHYAKGDQEIDIVPY</sequence>
<keyword evidence="2" id="KW-1185">Reference proteome</keyword>
<dbReference type="AlphaFoldDB" id="A0A9N9IJM1"/>
<name>A0A9N9IJM1_9GLOM</name>
<gene>
    <name evidence="1" type="ORF">AMORRO_LOCUS14484</name>
</gene>
<comment type="caution">
    <text evidence="1">The sequence shown here is derived from an EMBL/GenBank/DDBJ whole genome shotgun (WGS) entry which is preliminary data.</text>
</comment>
<evidence type="ECO:0000313" key="2">
    <source>
        <dbReference type="Proteomes" id="UP000789342"/>
    </source>
</evidence>
<accession>A0A9N9IJM1</accession>
<dbReference type="EMBL" id="CAJVPV010028919">
    <property type="protein sequence ID" value="CAG8737523.1"/>
    <property type="molecule type" value="Genomic_DNA"/>
</dbReference>
<protein>
    <submittedName>
        <fullName evidence="1">12837_t:CDS:1</fullName>
    </submittedName>
</protein>